<evidence type="ECO:0000313" key="3">
    <source>
        <dbReference type="Proteomes" id="UP000190065"/>
    </source>
</evidence>
<proteinExistence type="predicted"/>
<dbReference type="eggNOG" id="ENOG5031Z76">
    <property type="taxonomic scope" value="Bacteria"/>
</dbReference>
<accession>A0A1T4M6W6</accession>
<sequence>MRRKEKVDNLNRIKLQNLEHSQYANYVLAQFKALKMDKIDEVLPPLATAIKNEDEVLNLPAAAEETADVRQLDDVRDQAFRSLSLKIQTALVSDDADERAAGKKLDRVLDCYPGLATMNYEKETGAVLNLLVDLKDAKVAAEVTKLALAAAITRLEKANEAFSKVYYGRYESYANAPQRGARVLRERTDEALDDVLWRVECLYEVTRDAKLLHAIELYNTYVADRERVFADRERANAAAMETARKKIGEMLAPMFLALEVKRNLPQGSLSFTGNTSGSDKKKQYELHVAGSDEPLWVVVKNHQLEVVKHEEKPAPKKPTPKNPGKKKPGDSGNGKKPGESGQGSAEVTPKP</sequence>
<feature type="region of interest" description="Disordered" evidence="1">
    <location>
        <begin position="305"/>
        <end position="351"/>
    </location>
</feature>
<gene>
    <name evidence="2" type="ORF">SAMN02745202_00650</name>
</gene>
<dbReference type="EMBL" id="FUXK01000005">
    <property type="protein sequence ID" value="SJZ62518.1"/>
    <property type="molecule type" value="Genomic_DNA"/>
</dbReference>
<dbReference type="Pfam" id="PF19775">
    <property type="entry name" value="DUF6261"/>
    <property type="match status" value="1"/>
</dbReference>
<dbReference type="Proteomes" id="UP000190065">
    <property type="component" value="Unassembled WGS sequence"/>
</dbReference>
<feature type="compositionally biased region" description="Basic and acidic residues" evidence="1">
    <location>
        <begin position="305"/>
        <end position="314"/>
    </location>
</feature>
<evidence type="ECO:0000256" key="1">
    <source>
        <dbReference type="SAM" id="MobiDB-lite"/>
    </source>
</evidence>
<reference evidence="2 3" key="1">
    <citation type="submission" date="2017-02" db="EMBL/GenBank/DDBJ databases">
        <authorList>
            <person name="Peterson S.W."/>
        </authorList>
    </citation>
    <scope>NUCLEOTIDE SEQUENCE [LARGE SCALE GENOMIC DNA]</scope>
    <source>
        <strain evidence="2 3">ATCC 43324</strain>
    </source>
</reference>
<protein>
    <submittedName>
        <fullName evidence="2">Uncharacterized protein</fullName>
    </submittedName>
</protein>
<evidence type="ECO:0000313" key="2">
    <source>
        <dbReference type="EMBL" id="SJZ62518.1"/>
    </source>
</evidence>
<dbReference type="RefSeq" id="WP_025070184.1">
    <property type="nucleotide sequence ID" value="NZ_FUXK01000005.1"/>
</dbReference>
<dbReference type="AlphaFoldDB" id="A0A1T4M6W6"/>
<organism evidence="2 3">
    <name type="scientific">Segatella oulorum</name>
    <dbReference type="NCBI Taxonomy" id="28136"/>
    <lineage>
        <taxon>Bacteria</taxon>
        <taxon>Pseudomonadati</taxon>
        <taxon>Bacteroidota</taxon>
        <taxon>Bacteroidia</taxon>
        <taxon>Bacteroidales</taxon>
        <taxon>Prevotellaceae</taxon>
        <taxon>Segatella</taxon>
    </lineage>
</organism>
<name>A0A1T4M6W6_9BACT</name>
<dbReference type="InterPro" id="IPR046228">
    <property type="entry name" value="DUF6261"/>
</dbReference>
<dbReference type="STRING" id="28136.SAMN02745202_00650"/>